<feature type="transmembrane region" description="Helical" evidence="1">
    <location>
        <begin position="353"/>
        <end position="371"/>
    </location>
</feature>
<dbReference type="RefSeq" id="XP_033391045.1">
    <property type="nucleotide sequence ID" value="XM_033536160.1"/>
</dbReference>
<feature type="non-terminal residue" evidence="3">
    <location>
        <position position="1"/>
    </location>
</feature>
<keyword evidence="1" id="KW-1133">Transmembrane helix</keyword>
<accession>A0A6A6AUQ6</accession>
<name>A0A6A6AUQ6_9PEZI</name>
<dbReference type="EMBL" id="ML995600">
    <property type="protein sequence ID" value="KAF2135326.1"/>
    <property type="molecule type" value="Genomic_DNA"/>
</dbReference>
<dbReference type="GO" id="GO:0016747">
    <property type="term" value="F:acyltransferase activity, transferring groups other than amino-acyl groups"/>
    <property type="evidence" value="ECO:0007669"/>
    <property type="project" value="InterPro"/>
</dbReference>
<dbReference type="GeneID" id="54293656"/>
<evidence type="ECO:0000256" key="1">
    <source>
        <dbReference type="SAM" id="Phobius"/>
    </source>
</evidence>
<feature type="transmembrane region" description="Helical" evidence="1">
    <location>
        <begin position="383"/>
        <end position="407"/>
    </location>
</feature>
<dbReference type="OrthoDB" id="5819582at2759"/>
<gene>
    <name evidence="3" type="ORF">K452DRAFT_210309</name>
</gene>
<proteinExistence type="predicted"/>
<reference evidence="3" key="1">
    <citation type="journal article" date="2020" name="Stud. Mycol.">
        <title>101 Dothideomycetes genomes: a test case for predicting lifestyles and emergence of pathogens.</title>
        <authorList>
            <person name="Haridas S."/>
            <person name="Albert R."/>
            <person name="Binder M."/>
            <person name="Bloem J."/>
            <person name="Labutti K."/>
            <person name="Salamov A."/>
            <person name="Andreopoulos B."/>
            <person name="Baker S."/>
            <person name="Barry K."/>
            <person name="Bills G."/>
            <person name="Bluhm B."/>
            <person name="Cannon C."/>
            <person name="Castanera R."/>
            <person name="Culley D."/>
            <person name="Daum C."/>
            <person name="Ezra D."/>
            <person name="Gonzalez J."/>
            <person name="Henrissat B."/>
            <person name="Kuo A."/>
            <person name="Liang C."/>
            <person name="Lipzen A."/>
            <person name="Lutzoni F."/>
            <person name="Magnuson J."/>
            <person name="Mondo S."/>
            <person name="Nolan M."/>
            <person name="Ohm R."/>
            <person name="Pangilinan J."/>
            <person name="Park H.-J."/>
            <person name="Ramirez L."/>
            <person name="Alfaro M."/>
            <person name="Sun H."/>
            <person name="Tritt A."/>
            <person name="Yoshinaga Y."/>
            <person name="Zwiers L.-H."/>
            <person name="Turgeon B."/>
            <person name="Goodwin S."/>
            <person name="Spatafora J."/>
            <person name="Crous P."/>
            <person name="Grigoriev I."/>
        </authorList>
    </citation>
    <scope>NUCLEOTIDE SEQUENCE</scope>
    <source>
        <strain evidence="3">CBS 121167</strain>
    </source>
</reference>
<feature type="transmembrane region" description="Helical" evidence="1">
    <location>
        <begin position="99"/>
        <end position="118"/>
    </location>
</feature>
<feature type="transmembrane region" description="Helical" evidence="1">
    <location>
        <begin position="49"/>
        <end position="69"/>
    </location>
</feature>
<dbReference type="InterPro" id="IPR002656">
    <property type="entry name" value="Acyl_transf_3_dom"/>
</dbReference>
<protein>
    <recommendedName>
        <fullName evidence="2">Acyltransferase 3 domain-containing protein</fullName>
    </recommendedName>
</protein>
<feature type="transmembrane region" description="Helical" evidence="1">
    <location>
        <begin position="7"/>
        <end position="29"/>
    </location>
</feature>
<evidence type="ECO:0000313" key="3">
    <source>
        <dbReference type="EMBL" id="KAF2135326.1"/>
    </source>
</evidence>
<feature type="domain" description="Acyltransferase 3" evidence="2">
    <location>
        <begin position="2"/>
        <end position="373"/>
    </location>
</feature>
<dbReference type="Proteomes" id="UP000799438">
    <property type="component" value="Unassembled WGS sequence"/>
</dbReference>
<sequence length="429" mass="48093">LAALDGVRGISCVIVFNFHFFFAYTPRVARGWSSGPSEEWAHQLPVVRVLYAGRAMVSVFFALSGYVLARRALAAIRARAVDAALAGLASQTFRRPIRLYLPTLASAFIVLVFSWLGAFRLGAAVMSDGITIFYPEQHPVMFPTLQEHLRDYLTFVADYVDWAHWDDRYNLYDPHLWTIPLEFRASIVLFISLVGLSRVRSGVRMLLLTLMAAIWSRAGKFECVLFLIGAVIAELDLISDAWGDSESGMGVLHWRGGRGRRNGVCGWRRWWPWAEMFVAVYFLSFPDDDGGTTPGFIWLTETFVPTYLFGIARWYRIFHASGALLALHAVCNSPALRRPFESSMAQYFGRISYAFYLMHGPVMHSVGFVVMRVLCGLAGRNGRYVGCLAVGWLISLGVSVCAADIFWRCVDAPSVRLARWAEKRATVVG</sequence>
<keyword evidence="1" id="KW-0812">Transmembrane</keyword>
<keyword evidence="4" id="KW-1185">Reference proteome</keyword>
<organism evidence="3 4">
    <name type="scientific">Aplosporella prunicola CBS 121167</name>
    <dbReference type="NCBI Taxonomy" id="1176127"/>
    <lineage>
        <taxon>Eukaryota</taxon>
        <taxon>Fungi</taxon>
        <taxon>Dikarya</taxon>
        <taxon>Ascomycota</taxon>
        <taxon>Pezizomycotina</taxon>
        <taxon>Dothideomycetes</taxon>
        <taxon>Dothideomycetes incertae sedis</taxon>
        <taxon>Botryosphaeriales</taxon>
        <taxon>Aplosporellaceae</taxon>
        <taxon>Aplosporella</taxon>
    </lineage>
</organism>
<keyword evidence="1" id="KW-0472">Membrane</keyword>
<dbReference type="PANTHER" id="PTHR23028">
    <property type="entry name" value="ACETYLTRANSFERASE"/>
    <property type="match status" value="1"/>
</dbReference>
<evidence type="ECO:0000313" key="4">
    <source>
        <dbReference type="Proteomes" id="UP000799438"/>
    </source>
</evidence>
<feature type="non-terminal residue" evidence="3">
    <location>
        <position position="429"/>
    </location>
</feature>
<dbReference type="Pfam" id="PF01757">
    <property type="entry name" value="Acyl_transf_3"/>
    <property type="match status" value="1"/>
</dbReference>
<dbReference type="AlphaFoldDB" id="A0A6A6AUQ6"/>
<dbReference type="InterPro" id="IPR050879">
    <property type="entry name" value="Acyltransferase_3"/>
</dbReference>
<feature type="transmembrane region" description="Helical" evidence="1">
    <location>
        <begin position="175"/>
        <end position="194"/>
    </location>
</feature>
<feature type="transmembrane region" description="Helical" evidence="1">
    <location>
        <begin position="314"/>
        <end position="332"/>
    </location>
</feature>
<dbReference type="PANTHER" id="PTHR23028:SF134">
    <property type="entry name" value="PUTATIVE (AFU_ORTHOLOGUE AFUA_4G08520)-RELATED"/>
    <property type="match status" value="1"/>
</dbReference>
<evidence type="ECO:0000259" key="2">
    <source>
        <dbReference type="Pfam" id="PF01757"/>
    </source>
</evidence>